<evidence type="ECO:0000313" key="11">
    <source>
        <dbReference type="Proteomes" id="UP000033019"/>
    </source>
</evidence>
<evidence type="ECO:0000256" key="1">
    <source>
        <dbReference type="ARBA" id="ARBA00022603"/>
    </source>
</evidence>
<evidence type="ECO:0000256" key="4">
    <source>
        <dbReference type="ARBA" id="ARBA00022691"/>
    </source>
</evidence>
<dbReference type="GO" id="GO:0032259">
    <property type="term" value="P:methylation"/>
    <property type="evidence" value="ECO:0007669"/>
    <property type="project" value="UniProtKB-KW"/>
</dbReference>
<dbReference type="PRINTS" id="PR00105">
    <property type="entry name" value="C5METTRFRASE"/>
</dbReference>
<dbReference type="GO" id="GO:0003886">
    <property type="term" value="F:DNA (cytosine-5-)-methyltransferase activity"/>
    <property type="evidence" value="ECO:0007669"/>
    <property type="project" value="UniProtKB-EC"/>
</dbReference>
<dbReference type="InterPro" id="IPR029063">
    <property type="entry name" value="SAM-dependent_MTases_sf"/>
</dbReference>
<sequence>MSTTESSYGILSLCTGVGALDIGVRRSLQKLQVESHLVAFAENDKDCCLVLERHYPEIPNIGDLTQFSDWENFRDSVKIITAGFPCQPFSLAGARKGISDERYLWPFIEQAIRAIRPQYIFLENVAGFRSQGFSEVTASLASNGYDLRWHSVRASDIGAPHKRDRVFIVARPAADSGSE</sequence>
<dbReference type="InterPro" id="IPR018117">
    <property type="entry name" value="C5_DNA_meth_AS"/>
</dbReference>
<dbReference type="GO" id="GO:0052170">
    <property type="term" value="P:symbiont-mediated suppression of host innate immune response"/>
    <property type="evidence" value="ECO:0007669"/>
    <property type="project" value="UniProtKB-KW"/>
</dbReference>
<dbReference type="GO" id="GO:0099018">
    <property type="term" value="P:symbiont-mediated evasion of host restriction-modification system"/>
    <property type="evidence" value="ECO:0007669"/>
    <property type="project" value="UniProtKB-KW"/>
</dbReference>
<dbReference type="PANTHER" id="PTHR46098">
    <property type="entry name" value="TRNA (CYTOSINE(38)-C(5))-METHYLTRANSFERASE"/>
    <property type="match status" value="1"/>
</dbReference>
<evidence type="ECO:0000256" key="8">
    <source>
        <dbReference type="RuleBase" id="RU000416"/>
    </source>
</evidence>
<dbReference type="PROSITE" id="PS00094">
    <property type="entry name" value="C5_MTASE_1"/>
    <property type="match status" value="1"/>
</dbReference>
<keyword evidence="2" id="KW-0945">Host-virus interaction</keyword>
<feature type="active site" evidence="7">
    <location>
        <position position="86"/>
    </location>
</feature>
<evidence type="ECO:0000256" key="6">
    <source>
        <dbReference type="ARBA" id="ARBA00033479"/>
    </source>
</evidence>
<dbReference type="PANTHER" id="PTHR46098:SF1">
    <property type="entry name" value="TRNA (CYTOSINE(38)-C(5))-METHYLTRANSFERASE"/>
    <property type="match status" value="1"/>
</dbReference>
<dbReference type="EC" id="2.1.1.37" evidence="9"/>
<comment type="catalytic activity">
    <reaction evidence="9">
        <text>a 2'-deoxycytidine in DNA + S-adenosyl-L-methionine = a 5-methyl-2'-deoxycytidine in DNA + S-adenosyl-L-homocysteine + H(+)</text>
        <dbReference type="Rhea" id="RHEA:13681"/>
        <dbReference type="Rhea" id="RHEA-COMP:11369"/>
        <dbReference type="Rhea" id="RHEA-COMP:11370"/>
        <dbReference type="ChEBI" id="CHEBI:15378"/>
        <dbReference type="ChEBI" id="CHEBI:57856"/>
        <dbReference type="ChEBI" id="CHEBI:59789"/>
        <dbReference type="ChEBI" id="CHEBI:85452"/>
        <dbReference type="ChEBI" id="CHEBI:85454"/>
        <dbReference type="EC" id="2.1.1.37"/>
    </reaction>
</comment>
<dbReference type="Gene3D" id="3.40.50.150">
    <property type="entry name" value="Vaccinia Virus protein VP39"/>
    <property type="match status" value="1"/>
</dbReference>
<dbReference type="SUPFAM" id="SSF53335">
    <property type="entry name" value="S-adenosyl-L-methionine-dependent methyltransferases"/>
    <property type="match status" value="1"/>
</dbReference>
<protein>
    <recommendedName>
        <fullName evidence="9">Cytosine-specific methyltransferase</fullName>
        <ecNumber evidence="9">2.1.1.37</ecNumber>
    </recommendedName>
</protein>
<name>A0A0E3T5W2_9CAUD</name>
<dbReference type="GeneID" id="26641470"/>
<dbReference type="Pfam" id="PF00145">
    <property type="entry name" value="DNA_methylase"/>
    <property type="match status" value="1"/>
</dbReference>
<keyword evidence="3 7" id="KW-0808">Transferase</keyword>
<dbReference type="NCBIfam" id="TIGR00675">
    <property type="entry name" value="dcm"/>
    <property type="match status" value="1"/>
</dbReference>
<organism evidence="10 11">
    <name type="scientific">Gordonia phage Gmala1</name>
    <dbReference type="NCBI Taxonomy" id="1622190"/>
    <lineage>
        <taxon>Viruses</taxon>
        <taxon>Duplodnaviria</taxon>
        <taxon>Heunggongvirae</taxon>
        <taxon>Uroviricota</taxon>
        <taxon>Caudoviricetes</taxon>
        <taxon>Gordtnkvirus</taxon>
        <taxon>Gordtnkvirus gordtnk2</taxon>
    </lineage>
</organism>
<evidence type="ECO:0000313" key="10">
    <source>
        <dbReference type="EMBL" id="AKC02866.1"/>
    </source>
</evidence>
<dbReference type="RefSeq" id="YP_009215238.1">
    <property type="nucleotide sequence ID" value="NC_028972.1"/>
</dbReference>
<reference evidence="10 11" key="1">
    <citation type="journal article" date="2015" name="Sci. Rep.">
        <title>Bacteriophages of wastewater foaming-associated filamentous Gordonia reduce host levels in raw activated sludge.</title>
        <authorList>
            <person name="Liu M."/>
            <person name="Gill J.J."/>
            <person name="Young R."/>
            <person name="Summer E.J."/>
        </authorList>
    </citation>
    <scope>NUCLEOTIDE SEQUENCE [LARGE SCALE GENOMIC DNA]</scope>
</reference>
<keyword evidence="4 7" id="KW-0949">S-adenosyl-L-methionine</keyword>
<evidence type="ECO:0000256" key="5">
    <source>
        <dbReference type="ARBA" id="ARBA00023280"/>
    </source>
</evidence>
<dbReference type="KEGG" id="vg:26641470"/>
<dbReference type="OrthoDB" id="8328at10239"/>
<keyword evidence="1 7" id="KW-0489">Methyltransferase</keyword>
<keyword evidence="2" id="KW-1090">Inhibition of host innate immune response by virus</keyword>
<evidence type="ECO:0000256" key="9">
    <source>
        <dbReference type="RuleBase" id="RU000417"/>
    </source>
</evidence>
<accession>A0A0E3T5W2</accession>
<dbReference type="Proteomes" id="UP000033019">
    <property type="component" value="Segment"/>
</dbReference>
<dbReference type="PROSITE" id="PS51679">
    <property type="entry name" value="SAM_MT_C5"/>
    <property type="match status" value="1"/>
</dbReference>
<keyword evidence="6" id="KW-1258">Restriction-modification system evasion by virus</keyword>
<evidence type="ECO:0000256" key="7">
    <source>
        <dbReference type="PROSITE-ProRule" id="PRU01016"/>
    </source>
</evidence>
<dbReference type="InterPro" id="IPR001525">
    <property type="entry name" value="C5_MeTfrase"/>
</dbReference>
<evidence type="ECO:0000256" key="3">
    <source>
        <dbReference type="ARBA" id="ARBA00022679"/>
    </source>
</evidence>
<evidence type="ECO:0000256" key="2">
    <source>
        <dbReference type="ARBA" id="ARBA00022632"/>
    </source>
</evidence>
<dbReference type="InterPro" id="IPR050750">
    <property type="entry name" value="C5-MTase"/>
</dbReference>
<dbReference type="EMBL" id="KP790009">
    <property type="protein sequence ID" value="AKC02866.1"/>
    <property type="molecule type" value="Genomic_DNA"/>
</dbReference>
<keyword evidence="5" id="KW-0899">Viral immunoevasion</keyword>
<comment type="similarity">
    <text evidence="7 8">Belongs to the class I-like SAM-binding methyltransferase superfamily. C5-methyltransferase family.</text>
</comment>
<proteinExistence type="inferred from homology"/>
<gene>
    <name evidence="10" type="ORF">Gmala1_28</name>
</gene>